<feature type="transmembrane region" description="Helical" evidence="1">
    <location>
        <begin position="165"/>
        <end position="185"/>
    </location>
</feature>
<evidence type="ECO:0008006" key="4">
    <source>
        <dbReference type="Google" id="ProtNLM"/>
    </source>
</evidence>
<dbReference type="AlphaFoldDB" id="A0A2U2N9W7"/>
<dbReference type="EMBL" id="QFFM01000011">
    <property type="protein sequence ID" value="PWG65907.1"/>
    <property type="molecule type" value="Genomic_DNA"/>
</dbReference>
<feature type="transmembrane region" description="Helical" evidence="1">
    <location>
        <begin position="55"/>
        <end position="75"/>
    </location>
</feature>
<evidence type="ECO:0000256" key="1">
    <source>
        <dbReference type="SAM" id="Phobius"/>
    </source>
</evidence>
<evidence type="ECO:0000313" key="2">
    <source>
        <dbReference type="EMBL" id="PWG65907.1"/>
    </source>
</evidence>
<feature type="transmembrane region" description="Helical" evidence="1">
    <location>
        <begin position="268"/>
        <end position="286"/>
    </location>
</feature>
<comment type="caution">
    <text evidence="2">The sequence shown here is derived from an EMBL/GenBank/DDBJ whole genome shotgun (WGS) entry which is preliminary data.</text>
</comment>
<feature type="transmembrane region" description="Helical" evidence="1">
    <location>
        <begin position="192"/>
        <end position="215"/>
    </location>
</feature>
<name>A0A2U2N9W7_9BIFI</name>
<protein>
    <recommendedName>
        <fullName evidence="4">Glycosyltransferase RgtA/B/C/D-like domain-containing protein</fullName>
    </recommendedName>
</protein>
<proteinExistence type="predicted"/>
<feature type="transmembrane region" description="Helical" evidence="1">
    <location>
        <begin position="468"/>
        <end position="486"/>
    </location>
</feature>
<feature type="transmembrane region" description="Helical" evidence="1">
    <location>
        <begin position="292"/>
        <end position="308"/>
    </location>
</feature>
<sequence>MRTKISALAETIAYALTVIALTVIALVSLFTTSIFQPAQGASSDTVLAEQMTFRGSSALLIAGVPIFVAAIAYASRLMARFSDRGRFVVLIAYVLIMQVTWIGALNFANPQYPDSVMLSRGATELVRGNIAAFSPDYCAPEGALGYQATCAGQDQLMKGNLFNYLAWYPFQSGAMLWFALIYRLFGTQNFMAFQFINALSVTGVVVVLCRFAQLLGLGRKAKVILELLIALCFPLLMFSAFVYTNAVGLLLTLLAALLLIECLRVEHVHARIFLLVGSCVAAALGVMVKNTFNILVLAMLIVLVLATFQSRRWWLLAGGIVGYSLVLKSTVVPVLVMEHVTGQSFGPGMPALSWIAMGVQHKTGVLPGWWQSDALNVYLSTGGDYAAQYRHAVDTIRAAWSSSVNDPLSALVFFGQKLSTEWAEPTFETVLYSGLGIRMHAGNGLAHWLLSEPGRSVVNAYGDVMQSAVYLCALIAVVAMVAVSVLHTSKERDSVNGEILARKATMLFLAVGFLGGFCCYLLWEAKSIYTLPFYALLLPFAAQGFSMLFDCMRKPVARCLNRHRTNATD</sequence>
<keyword evidence="3" id="KW-1185">Reference proteome</keyword>
<keyword evidence="1" id="KW-1133">Transmembrane helix</keyword>
<feature type="transmembrane region" description="Helical" evidence="1">
    <location>
        <begin position="227"/>
        <end position="256"/>
    </location>
</feature>
<feature type="transmembrane region" description="Helical" evidence="1">
    <location>
        <begin position="12"/>
        <end position="35"/>
    </location>
</feature>
<organism evidence="2 3">
    <name type="scientific">Bifidobacterium callitrichidarum</name>
    <dbReference type="NCBI Taxonomy" id="2052941"/>
    <lineage>
        <taxon>Bacteria</taxon>
        <taxon>Bacillati</taxon>
        <taxon>Actinomycetota</taxon>
        <taxon>Actinomycetes</taxon>
        <taxon>Bifidobacteriales</taxon>
        <taxon>Bifidobacteriaceae</taxon>
        <taxon>Bifidobacterium</taxon>
    </lineage>
</organism>
<evidence type="ECO:0000313" key="3">
    <source>
        <dbReference type="Proteomes" id="UP000245876"/>
    </source>
</evidence>
<dbReference type="Proteomes" id="UP000245876">
    <property type="component" value="Unassembled WGS sequence"/>
</dbReference>
<feature type="transmembrane region" description="Helical" evidence="1">
    <location>
        <begin position="506"/>
        <end position="523"/>
    </location>
</feature>
<reference evidence="2 3" key="1">
    <citation type="journal article" date="2018" name="Int. J. Syst. Evol. Microbiol.">
        <title>Bifidobacterium callitrichidarum sp. nov. from the faeces of the emperor tamarin (Saguinus imperator).</title>
        <authorList>
            <person name="Modesto M."/>
            <person name="Michelini S."/>
            <person name="Sansosti M.C."/>
            <person name="De Filippo C."/>
            <person name="Cavalieri D."/>
            <person name="Qvirist L."/>
            <person name="Andlid T."/>
            <person name="Spiezio C."/>
            <person name="Sandri C."/>
            <person name="Pascarelli S."/>
            <person name="Sgorbati B."/>
            <person name="Mattarelli P."/>
        </authorList>
    </citation>
    <scope>NUCLEOTIDE SEQUENCE [LARGE SCALE GENOMIC DNA]</scope>
    <source>
        <strain evidence="2 3">TRI 5</strain>
    </source>
</reference>
<keyword evidence="1" id="KW-0472">Membrane</keyword>
<accession>A0A2U2N9W7</accession>
<keyword evidence="1" id="KW-0812">Transmembrane</keyword>
<feature type="transmembrane region" description="Helical" evidence="1">
    <location>
        <begin position="87"/>
        <end position="108"/>
    </location>
</feature>
<gene>
    <name evidence="2" type="ORF">DF196_06060</name>
</gene>
<feature type="transmembrane region" description="Helical" evidence="1">
    <location>
        <begin position="315"/>
        <end position="336"/>
    </location>
</feature>
<feature type="transmembrane region" description="Helical" evidence="1">
    <location>
        <begin position="529"/>
        <end position="549"/>
    </location>
</feature>